<feature type="binding site" evidence="5">
    <location>
        <position position="119"/>
    </location>
    <ligand>
        <name>substrate</name>
    </ligand>
</feature>
<comment type="caution">
    <text evidence="8">The sequence shown here is derived from an EMBL/GenBank/DDBJ whole genome shotgun (WGS) entry which is preliminary data.</text>
</comment>
<keyword evidence="1 6" id="KW-0479">Metal-binding</keyword>
<dbReference type="GO" id="GO:0035515">
    <property type="term" value="F:oxidative RNA demethylase activity"/>
    <property type="evidence" value="ECO:0007669"/>
    <property type="project" value="TreeGrafter"/>
</dbReference>
<name>A0AAW5QZX2_9HYPH</name>
<evidence type="ECO:0000256" key="2">
    <source>
        <dbReference type="ARBA" id="ARBA00022964"/>
    </source>
</evidence>
<dbReference type="GO" id="GO:0008198">
    <property type="term" value="F:ferrous iron binding"/>
    <property type="evidence" value="ECO:0007669"/>
    <property type="project" value="TreeGrafter"/>
</dbReference>
<keyword evidence="9" id="KW-1185">Reference proteome</keyword>
<gene>
    <name evidence="8" type="ORF">MUB46_09920</name>
</gene>
<feature type="binding site" evidence="6">
    <location>
        <position position="171"/>
    </location>
    <ligand>
        <name>Fe cation</name>
        <dbReference type="ChEBI" id="CHEBI:24875"/>
        <note>catalytic</note>
    </ligand>
</feature>
<sequence>MPGCRYVPGFLDRSAQHDLVAALRGIVAEAPFFTPRMPRTGKPFSVAMTNCGPLGWVSDREGGYRYQASHPETDRPWPPMPDMLLEAWRLLSAYPHPPEACLVNHYRPAAKMGLHRDEDEEDFAAPVLSLSLGDTAVFRVGGTTRKGPTRSVKLESGDAVVLGGDSRLAYHGVDRILAGSSTLFGDWLPGGGRINLTLRRVTRP</sequence>
<evidence type="ECO:0000313" key="8">
    <source>
        <dbReference type="EMBL" id="MCT8972173.1"/>
    </source>
</evidence>
<dbReference type="AlphaFoldDB" id="A0AAW5QZX2"/>
<dbReference type="InterPro" id="IPR005123">
    <property type="entry name" value="Oxoglu/Fe-dep_dioxygenase_dom"/>
</dbReference>
<reference evidence="8 9" key="1">
    <citation type="submission" date="2022-04" db="EMBL/GenBank/DDBJ databases">
        <authorList>
            <person name="Ye Y.-Q."/>
            <person name="Du Z.-J."/>
        </authorList>
    </citation>
    <scope>NUCLEOTIDE SEQUENCE [LARGE SCALE GENOMIC DNA]</scope>
    <source>
        <strain evidence="8 9">A6E488</strain>
    </source>
</reference>
<evidence type="ECO:0000256" key="4">
    <source>
        <dbReference type="ARBA" id="ARBA00023004"/>
    </source>
</evidence>
<proteinExistence type="predicted"/>
<keyword evidence="3" id="KW-0560">Oxidoreductase</keyword>
<dbReference type="GO" id="GO:0005737">
    <property type="term" value="C:cytoplasm"/>
    <property type="evidence" value="ECO:0007669"/>
    <property type="project" value="TreeGrafter"/>
</dbReference>
<feature type="binding site" evidence="5">
    <location>
        <position position="56"/>
    </location>
    <ligand>
        <name>substrate</name>
    </ligand>
</feature>
<dbReference type="PANTHER" id="PTHR16557">
    <property type="entry name" value="ALKYLATED DNA REPAIR PROTEIN ALKB-RELATED"/>
    <property type="match status" value="1"/>
</dbReference>
<evidence type="ECO:0000313" key="9">
    <source>
        <dbReference type="Proteomes" id="UP001320898"/>
    </source>
</evidence>
<dbReference type="Gene3D" id="2.60.120.590">
    <property type="entry name" value="Alpha-ketoglutarate-dependent dioxygenase AlkB-like"/>
    <property type="match status" value="1"/>
</dbReference>
<protein>
    <submittedName>
        <fullName evidence="8">Alpha-ketoglutarate-dependent dioxygenase AlkB</fullName>
    </submittedName>
</protein>
<feature type="binding site" evidence="5">
    <location>
        <begin position="104"/>
        <end position="106"/>
    </location>
    <ligand>
        <name>2-oxoglutarate</name>
        <dbReference type="ChEBI" id="CHEBI:16810"/>
    </ligand>
</feature>
<accession>A0AAW5QZX2</accession>
<organism evidence="8 9">
    <name type="scientific">Microbaculum marinisediminis</name>
    <dbReference type="NCBI Taxonomy" id="2931392"/>
    <lineage>
        <taxon>Bacteria</taxon>
        <taxon>Pseudomonadati</taxon>
        <taxon>Pseudomonadota</taxon>
        <taxon>Alphaproteobacteria</taxon>
        <taxon>Hyphomicrobiales</taxon>
        <taxon>Tepidamorphaceae</taxon>
        <taxon>Microbaculum</taxon>
    </lineage>
</organism>
<dbReference type="Proteomes" id="UP001320898">
    <property type="component" value="Unassembled WGS sequence"/>
</dbReference>
<feature type="binding site" evidence="5">
    <location>
        <begin position="64"/>
        <end position="66"/>
    </location>
    <ligand>
        <name>substrate</name>
    </ligand>
</feature>
<feature type="domain" description="Fe2OG dioxygenase" evidence="7">
    <location>
        <begin position="97"/>
        <end position="202"/>
    </location>
</feature>
<feature type="binding site" evidence="6">
    <location>
        <position position="117"/>
    </location>
    <ligand>
        <name>Fe cation</name>
        <dbReference type="ChEBI" id="CHEBI:24875"/>
        <note>catalytic</note>
    </ligand>
</feature>
<dbReference type="InterPro" id="IPR037151">
    <property type="entry name" value="AlkB-like_sf"/>
</dbReference>
<comment type="cofactor">
    <cofactor evidence="6">
        <name>Fe(2+)</name>
        <dbReference type="ChEBI" id="CHEBI:29033"/>
    </cofactor>
    <text evidence="6">Binds 1 Fe(2+) ion per subunit.</text>
</comment>
<feature type="binding site" evidence="6">
    <location>
        <position position="115"/>
    </location>
    <ligand>
        <name>Fe cation</name>
        <dbReference type="ChEBI" id="CHEBI:24875"/>
        <note>catalytic</note>
    </ligand>
</feature>
<evidence type="ECO:0000259" key="7">
    <source>
        <dbReference type="PROSITE" id="PS51471"/>
    </source>
</evidence>
<evidence type="ECO:0000256" key="3">
    <source>
        <dbReference type="ARBA" id="ARBA00023002"/>
    </source>
</evidence>
<dbReference type="PANTHER" id="PTHR16557:SF2">
    <property type="entry name" value="NUCLEIC ACID DIOXYGENASE ALKBH1"/>
    <property type="match status" value="1"/>
</dbReference>
<dbReference type="GO" id="GO:0035513">
    <property type="term" value="P:oxidative RNA demethylation"/>
    <property type="evidence" value="ECO:0007669"/>
    <property type="project" value="TreeGrafter"/>
</dbReference>
<dbReference type="InterPro" id="IPR027450">
    <property type="entry name" value="AlkB-like"/>
</dbReference>
<dbReference type="GO" id="GO:0035516">
    <property type="term" value="F:broad specificity oxidative DNA demethylase activity"/>
    <property type="evidence" value="ECO:0007669"/>
    <property type="project" value="TreeGrafter"/>
</dbReference>
<dbReference type="InterPro" id="IPR004574">
    <property type="entry name" value="Alkb"/>
</dbReference>
<feature type="binding site" evidence="5">
    <location>
        <position position="145"/>
    </location>
    <ligand>
        <name>substrate</name>
    </ligand>
</feature>
<dbReference type="Pfam" id="PF13532">
    <property type="entry name" value="2OG-FeII_Oxy_2"/>
    <property type="match status" value="1"/>
</dbReference>
<evidence type="ECO:0000256" key="1">
    <source>
        <dbReference type="ARBA" id="ARBA00022723"/>
    </source>
</evidence>
<keyword evidence="4 6" id="KW-0408">Iron</keyword>
<dbReference type="RefSeq" id="WP_261616049.1">
    <property type="nucleotide sequence ID" value="NZ_JALIDZ010000004.1"/>
</dbReference>
<dbReference type="PROSITE" id="PS51471">
    <property type="entry name" value="FE2OG_OXY"/>
    <property type="match status" value="1"/>
</dbReference>
<keyword evidence="2 8" id="KW-0223">Dioxygenase</keyword>
<dbReference type="SUPFAM" id="SSF51197">
    <property type="entry name" value="Clavaminate synthase-like"/>
    <property type="match status" value="1"/>
</dbReference>
<evidence type="ECO:0000256" key="6">
    <source>
        <dbReference type="PIRSR" id="PIRSR604574-2"/>
    </source>
</evidence>
<feature type="binding site" evidence="5">
    <location>
        <begin position="193"/>
        <end position="199"/>
    </location>
    <ligand>
        <name>2-oxoglutarate</name>
        <dbReference type="ChEBI" id="CHEBI:16810"/>
    </ligand>
</feature>
<evidence type="ECO:0000256" key="5">
    <source>
        <dbReference type="PIRSR" id="PIRSR604574-1"/>
    </source>
</evidence>
<dbReference type="EMBL" id="JALIDZ010000004">
    <property type="protein sequence ID" value="MCT8972173.1"/>
    <property type="molecule type" value="Genomic_DNA"/>
</dbReference>